<keyword evidence="1" id="KW-0812">Transmembrane</keyword>
<comment type="caution">
    <text evidence="3">The sequence shown here is derived from an EMBL/GenBank/DDBJ whole genome shotgun (WGS) entry which is preliminary data.</text>
</comment>
<keyword evidence="1" id="KW-1133">Transmembrane helix</keyword>
<evidence type="ECO:0000256" key="1">
    <source>
        <dbReference type="SAM" id="Phobius"/>
    </source>
</evidence>
<name>A0A918QWC0_9FLAO</name>
<reference evidence="3" key="1">
    <citation type="journal article" date="2014" name="Int. J. Syst. Evol. Microbiol.">
        <title>Complete genome sequence of Corynebacterium casei LMG S-19264T (=DSM 44701T), isolated from a smear-ripened cheese.</title>
        <authorList>
            <consortium name="US DOE Joint Genome Institute (JGI-PGF)"/>
            <person name="Walter F."/>
            <person name="Albersmeier A."/>
            <person name="Kalinowski J."/>
            <person name="Ruckert C."/>
        </authorList>
    </citation>
    <scope>NUCLEOTIDE SEQUENCE</scope>
    <source>
        <strain evidence="3">KCTC 12710</strain>
    </source>
</reference>
<evidence type="ECO:0000313" key="3">
    <source>
        <dbReference type="EMBL" id="GGZ73761.1"/>
    </source>
</evidence>
<dbReference type="PANTHER" id="PTHR30441">
    <property type="entry name" value="DUF748 DOMAIN-CONTAINING PROTEIN"/>
    <property type="match status" value="1"/>
</dbReference>
<evidence type="ECO:0000313" key="4">
    <source>
        <dbReference type="Proteomes" id="UP000636004"/>
    </source>
</evidence>
<proteinExistence type="predicted"/>
<dbReference type="PANTHER" id="PTHR30441:SF8">
    <property type="entry name" value="DUF748 DOMAIN-CONTAINING PROTEIN"/>
    <property type="match status" value="1"/>
</dbReference>
<keyword evidence="1" id="KW-0472">Membrane</keyword>
<dbReference type="Proteomes" id="UP000636004">
    <property type="component" value="Unassembled WGS sequence"/>
</dbReference>
<accession>A0A918QWC0</accession>
<dbReference type="Pfam" id="PF05170">
    <property type="entry name" value="AsmA"/>
    <property type="match status" value="1"/>
</dbReference>
<reference evidence="3" key="2">
    <citation type="submission" date="2020-09" db="EMBL/GenBank/DDBJ databases">
        <authorList>
            <person name="Sun Q."/>
            <person name="Kim S."/>
        </authorList>
    </citation>
    <scope>NUCLEOTIDE SEQUENCE</scope>
    <source>
        <strain evidence="3">KCTC 12710</strain>
    </source>
</reference>
<dbReference type="GO" id="GO:0005886">
    <property type="term" value="C:plasma membrane"/>
    <property type="evidence" value="ECO:0007669"/>
    <property type="project" value="TreeGrafter"/>
</dbReference>
<organism evidence="3 4">
    <name type="scientific">Algibacter mikhailovii</name>
    <dbReference type="NCBI Taxonomy" id="425498"/>
    <lineage>
        <taxon>Bacteria</taxon>
        <taxon>Pseudomonadati</taxon>
        <taxon>Bacteroidota</taxon>
        <taxon>Flavobacteriia</taxon>
        <taxon>Flavobacteriales</taxon>
        <taxon>Flavobacteriaceae</taxon>
        <taxon>Algibacter</taxon>
    </lineage>
</organism>
<dbReference type="AlphaFoldDB" id="A0A918QWC0"/>
<dbReference type="InterPro" id="IPR052894">
    <property type="entry name" value="AsmA-related"/>
</dbReference>
<keyword evidence="4" id="KW-1185">Reference proteome</keyword>
<dbReference type="InterPro" id="IPR007844">
    <property type="entry name" value="AsmA"/>
</dbReference>
<dbReference type="EMBL" id="BMWZ01000002">
    <property type="protein sequence ID" value="GGZ73761.1"/>
    <property type="molecule type" value="Genomic_DNA"/>
</dbReference>
<gene>
    <name evidence="3" type="ORF">GCM10007028_08790</name>
</gene>
<protein>
    <recommendedName>
        <fullName evidence="2">AsmA domain-containing protein</fullName>
    </recommendedName>
</protein>
<feature type="transmembrane region" description="Helical" evidence="1">
    <location>
        <begin position="12"/>
        <end position="34"/>
    </location>
</feature>
<feature type="domain" description="AsmA" evidence="2">
    <location>
        <begin position="9"/>
        <end position="189"/>
    </location>
</feature>
<sequence>MQKTITHPMKKAFKIISLTVLIVLTLLIGIPFAFQSQIQDLIKQFINQNLNAQVEFDDVSLSFIKSFPQAQVSISDLEISNFAPFKDETLAAVKDIDFTMSLKELFKIGNEEPIIINSIYLNEVLLTLKTDSLGHTNYDITKENINDATTEEETSNFVFSIRDYSINNSTLTYIDEISKMLFHITDLNHEGHGTFSSEISELNTTSNAHVSFIMDSTKYLSNIPIKLDALINLDLANNKYTFKDNKGLINDLPLHFEGYIKQLDNGQEMDISFENPESDFKNFLAIIPKTHSKNIEAVETTGDFKIKGLIKGISSDETIPTLDISITSNNASFKYPELPKRVSNITINTVIKNSTGRIDDTYIDIKALDFKIDKNVFKSSATLKNIANNMMVNAHIDGTLNLGDVSKVYPIALEHELHGILKGNLNTRFDMNALDTNAYDRIKNDGSASITDFVFYSEDMVNPMVISEAKITFNPTTVNLDSFKATTGESDIDAEGSLNNFLGFLFSYRPLKGQFKVNSNFFRVSDFTSEDEASTTNKNTEDSESLKIPDFLDCTINAKAETVVYDNLNLKSLQGNLYIKNQKATLENMTSSIFDGALSLSGAVSTKEKTPSFSLNLKAKNFDISKSFNALELFQNLAPIAKILDGKLNTDLNLSGHLNKDFSPDLNTLSGDAKTELLANKIGTNQDDLITKLDDALRFIDFSKLDLKALKVQVEFADGQVAVKPFDFKYKDIDIEVSGTHGFDKTINYNAVFHVPATYLGGDINKLIKSINDNEINKISIPVTANIGGTYTNPAVKSDLSNSVSVLSEQLIEIQKQKLLNQGKDEVNILIHGVIGGNQTKTDSIKKEQNNTLEHVLNDFMKSNNTSKDSTKTGQTSGTVKTVLGGLFKKKKTDTVN</sequence>
<dbReference type="GO" id="GO:0090313">
    <property type="term" value="P:regulation of protein targeting to membrane"/>
    <property type="evidence" value="ECO:0007669"/>
    <property type="project" value="TreeGrafter"/>
</dbReference>
<evidence type="ECO:0000259" key="2">
    <source>
        <dbReference type="Pfam" id="PF05170"/>
    </source>
</evidence>